<dbReference type="InterPro" id="IPR001932">
    <property type="entry name" value="PPM-type_phosphatase-like_dom"/>
</dbReference>
<dbReference type="Gene3D" id="3.60.40.10">
    <property type="entry name" value="PPM-type phosphatase domain"/>
    <property type="match status" value="1"/>
</dbReference>
<gene>
    <name evidence="2" type="ORF">QYM36_005634</name>
</gene>
<evidence type="ECO:0000259" key="1">
    <source>
        <dbReference type="PROSITE" id="PS51746"/>
    </source>
</evidence>
<dbReference type="InterPro" id="IPR015655">
    <property type="entry name" value="PP2C"/>
</dbReference>
<dbReference type="GO" id="GO:0005739">
    <property type="term" value="C:mitochondrion"/>
    <property type="evidence" value="ECO:0007669"/>
    <property type="project" value="TreeGrafter"/>
</dbReference>
<dbReference type="CDD" id="cd00143">
    <property type="entry name" value="PP2Cc"/>
    <property type="match status" value="1"/>
</dbReference>
<dbReference type="Proteomes" id="UP001187531">
    <property type="component" value="Unassembled WGS sequence"/>
</dbReference>
<dbReference type="GO" id="GO:0004741">
    <property type="term" value="F:[pyruvate dehydrogenase (acetyl-transferring)]-phosphatase activity"/>
    <property type="evidence" value="ECO:0007669"/>
    <property type="project" value="TreeGrafter"/>
</dbReference>
<dbReference type="EMBL" id="JAVRJZ010000009">
    <property type="protein sequence ID" value="KAK2718388.1"/>
    <property type="molecule type" value="Genomic_DNA"/>
</dbReference>
<dbReference type="InterPro" id="IPR036457">
    <property type="entry name" value="PPM-type-like_dom_sf"/>
</dbReference>
<dbReference type="SMART" id="SM00332">
    <property type="entry name" value="PP2Cc"/>
    <property type="match status" value="1"/>
</dbReference>
<keyword evidence="3" id="KW-1185">Reference proteome</keyword>
<comment type="caution">
    <text evidence="2">The sequence shown here is derived from an EMBL/GenBank/DDBJ whole genome shotgun (WGS) entry which is preliminary data.</text>
</comment>
<dbReference type="Pfam" id="PF00481">
    <property type="entry name" value="PP2C"/>
    <property type="match status" value="1"/>
</dbReference>
<dbReference type="AlphaFoldDB" id="A0AA88HWG8"/>
<dbReference type="PANTHER" id="PTHR13832">
    <property type="entry name" value="PROTEIN PHOSPHATASE 2C"/>
    <property type="match status" value="1"/>
</dbReference>
<protein>
    <recommendedName>
        <fullName evidence="1">PPM-type phosphatase domain-containing protein</fullName>
    </recommendedName>
</protein>
<proteinExistence type="predicted"/>
<evidence type="ECO:0000313" key="3">
    <source>
        <dbReference type="Proteomes" id="UP001187531"/>
    </source>
</evidence>
<evidence type="ECO:0000313" key="2">
    <source>
        <dbReference type="EMBL" id="KAK2718388.1"/>
    </source>
</evidence>
<feature type="domain" description="PPM-type phosphatase" evidence="1">
    <location>
        <begin position="42"/>
        <end position="437"/>
    </location>
</feature>
<accession>A0AA88HWG8</accession>
<sequence length="456" mass="50738">MAEQGVKRHAFKDNVNLLSPVQATEILRANEMSRILTRSGAVKAVEWNQLGSNIPIEDTLAVAHCKHSKGMLFGVFDGHSGPYCARVLSNWMFPYIATALTPIKELQNIFSAEHSKDVRDELLENVTENIALVPELHEVYTRSLRKYAAEKLKTDSTLFETTLFDDAGVGKDALADDVINDAAASLEQAFLRLDDDLSREALASTKDQKIAFETMAAALSGAVSNVAHVHNNILSVANVGDCQTVLGSLGEGNKWISTRLSSKHTTENQLELNRVFSEHPPKERNSVIVGDRLLGHLMPLRAFGDFLFKWSKEVIQEHVIPYFRNVAAPLNYHTPPYLTVRPEIRQHRLSDKDKFLILATDGLWDFLTPSEAVKIVGEHLLGHEAPEDVNAATHLLRHALAGTAAGLDHDMLAKLLTIPKEIVRNYRDDISVVVVYFDSEYLQKYPFQTEISAQAA</sequence>
<name>A0AA88HWG8_ARTSF</name>
<dbReference type="SUPFAM" id="SSF81606">
    <property type="entry name" value="PP2C-like"/>
    <property type="match status" value="1"/>
</dbReference>
<dbReference type="PANTHER" id="PTHR13832:SF792">
    <property type="entry name" value="GM14286P"/>
    <property type="match status" value="1"/>
</dbReference>
<reference evidence="2" key="1">
    <citation type="submission" date="2023-07" db="EMBL/GenBank/DDBJ databases">
        <title>Chromosome-level genome assembly of Artemia franciscana.</title>
        <authorList>
            <person name="Jo E."/>
        </authorList>
    </citation>
    <scope>NUCLEOTIDE SEQUENCE</scope>
    <source>
        <tissue evidence="2">Whole body</tissue>
    </source>
</reference>
<dbReference type="PROSITE" id="PS51746">
    <property type="entry name" value="PPM_2"/>
    <property type="match status" value="1"/>
</dbReference>
<organism evidence="2 3">
    <name type="scientific">Artemia franciscana</name>
    <name type="common">Brine shrimp</name>
    <name type="synonym">Artemia sanfranciscana</name>
    <dbReference type="NCBI Taxonomy" id="6661"/>
    <lineage>
        <taxon>Eukaryota</taxon>
        <taxon>Metazoa</taxon>
        <taxon>Ecdysozoa</taxon>
        <taxon>Arthropoda</taxon>
        <taxon>Crustacea</taxon>
        <taxon>Branchiopoda</taxon>
        <taxon>Anostraca</taxon>
        <taxon>Artemiidae</taxon>
        <taxon>Artemia</taxon>
    </lineage>
</organism>